<keyword evidence="4" id="KW-0808">Transferase</keyword>
<dbReference type="SUPFAM" id="SSF55781">
    <property type="entry name" value="GAF domain-like"/>
    <property type="match status" value="1"/>
</dbReference>
<name>A0AAU7JL68_9HYPH</name>
<dbReference type="Pfam" id="PF01590">
    <property type="entry name" value="GAF"/>
    <property type="match status" value="1"/>
</dbReference>
<evidence type="ECO:0000256" key="2">
    <source>
        <dbReference type="ARBA" id="ARBA00012438"/>
    </source>
</evidence>
<dbReference type="InterPro" id="IPR029016">
    <property type="entry name" value="GAF-like_dom_sf"/>
</dbReference>
<dbReference type="Gene3D" id="3.30.450.40">
    <property type="match status" value="1"/>
</dbReference>
<reference evidence="11" key="1">
    <citation type="submission" date="2024-05" db="EMBL/GenBank/DDBJ databases">
        <authorList>
            <person name="Kim S."/>
            <person name="Heo J."/>
            <person name="Choi H."/>
            <person name="Choi Y."/>
            <person name="Kwon S.-W."/>
            <person name="Kim Y."/>
        </authorList>
    </citation>
    <scope>NUCLEOTIDE SEQUENCE</scope>
    <source>
        <strain evidence="11">KACC 23698</strain>
    </source>
</reference>
<dbReference type="SMART" id="SM00911">
    <property type="entry name" value="HWE_HK"/>
    <property type="match status" value="1"/>
</dbReference>
<dbReference type="InterPro" id="IPR003594">
    <property type="entry name" value="HATPase_dom"/>
</dbReference>
<sequence length="389" mass="41880">MKADPPSDPAADIAKLRRHVRILVDLGRLATEATDLDRFLDQAVVLVARAVEIDHVKILRYRPATSDLLIEAGIGWRDGVVRSSTLPADLRSPPGRAFQTAEPVVVPDCGRARGFTISPLLKQHGIVSLANVPVLVDGSTWGVLEVDSVTPRQFSEDTLEFLVAAGALIGTVVRRKVAETMEADRLASANSDVRQLETLLREIQHRVKNSFALILSSISLQRHRFESQDVERALDHVANRINAISLAHDQLAHRDGAQVVGLAGYLRALCRSIEQQTEGVAVDVDADDIELALERAVPLGLVLNEAAINSVKHAFDDGVGRISVVLKSGVGYGEAVLAISDNGRGVDKPREGGSGVTLMKALARQIGGALDQESSTHGTTTKLTFPIIR</sequence>
<evidence type="ECO:0000313" key="11">
    <source>
        <dbReference type="EMBL" id="XBO40947.1"/>
    </source>
</evidence>
<dbReference type="PANTHER" id="PTHR41523:SF8">
    <property type="entry name" value="ETHYLENE RESPONSE SENSOR PROTEIN"/>
    <property type="match status" value="1"/>
</dbReference>
<evidence type="ECO:0000259" key="9">
    <source>
        <dbReference type="SMART" id="SM00387"/>
    </source>
</evidence>
<protein>
    <recommendedName>
        <fullName evidence="2">histidine kinase</fullName>
        <ecNumber evidence="2">2.7.13.3</ecNumber>
    </recommendedName>
</protein>
<dbReference type="SMART" id="SM00387">
    <property type="entry name" value="HATPase_c"/>
    <property type="match status" value="1"/>
</dbReference>
<dbReference type="SMART" id="SM00065">
    <property type="entry name" value="GAF"/>
    <property type="match status" value="1"/>
</dbReference>
<evidence type="ECO:0000256" key="5">
    <source>
        <dbReference type="ARBA" id="ARBA00022741"/>
    </source>
</evidence>
<dbReference type="GO" id="GO:0005524">
    <property type="term" value="F:ATP binding"/>
    <property type="evidence" value="ECO:0007669"/>
    <property type="project" value="UniProtKB-KW"/>
</dbReference>
<keyword evidence="3" id="KW-0597">Phosphoprotein</keyword>
<evidence type="ECO:0000256" key="4">
    <source>
        <dbReference type="ARBA" id="ARBA00022679"/>
    </source>
</evidence>
<dbReference type="EMBL" id="CP157484">
    <property type="protein sequence ID" value="XBO40947.1"/>
    <property type="molecule type" value="Genomic_DNA"/>
</dbReference>
<dbReference type="Gene3D" id="3.30.565.10">
    <property type="entry name" value="Histidine kinase-like ATPase, C-terminal domain"/>
    <property type="match status" value="1"/>
</dbReference>
<evidence type="ECO:0000256" key="7">
    <source>
        <dbReference type="ARBA" id="ARBA00022840"/>
    </source>
</evidence>
<keyword evidence="5" id="KW-0547">Nucleotide-binding</keyword>
<dbReference type="InterPro" id="IPR011102">
    <property type="entry name" value="Sig_transdc_His_kinase_HWE"/>
</dbReference>
<evidence type="ECO:0000256" key="6">
    <source>
        <dbReference type="ARBA" id="ARBA00022777"/>
    </source>
</evidence>
<dbReference type="InterPro" id="IPR036890">
    <property type="entry name" value="HATPase_C_sf"/>
</dbReference>
<accession>A0AAU7JL68</accession>
<dbReference type="Gene3D" id="3.30.450.20">
    <property type="entry name" value="PAS domain"/>
    <property type="match status" value="1"/>
</dbReference>
<feature type="domain" description="GAF" evidence="8">
    <location>
        <begin position="35"/>
        <end position="183"/>
    </location>
</feature>
<dbReference type="AlphaFoldDB" id="A0AAU7JL68"/>
<feature type="domain" description="Signal transduction histidine kinase HWE region" evidence="10">
    <location>
        <begin position="202"/>
        <end position="286"/>
    </location>
</feature>
<dbReference type="RefSeq" id="WP_406857804.1">
    <property type="nucleotide sequence ID" value="NZ_CP157484.1"/>
</dbReference>
<evidence type="ECO:0000259" key="10">
    <source>
        <dbReference type="SMART" id="SM00911"/>
    </source>
</evidence>
<keyword evidence="7" id="KW-0067">ATP-binding</keyword>
<proteinExistence type="predicted"/>
<feature type="domain" description="Histidine kinase/HSP90-like ATPase" evidence="9">
    <location>
        <begin position="294"/>
        <end position="389"/>
    </location>
</feature>
<gene>
    <name evidence="11" type="ORF">ABEG18_09375</name>
</gene>
<dbReference type="PANTHER" id="PTHR41523">
    <property type="entry name" value="TWO-COMPONENT SYSTEM SENSOR PROTEIN"/>
    <property type="match status" value="1"/>
</dbReference>
<dbReference type="EC" id="2.7.13.3" evidence="2"/>
<comment type="catalytic activity">
    <reaction evidence="1">
        <text>ATP + protein L-histidine = ADP + protein N-phospho-L-histidine.</text>
        <dbReference type="EC" id="2.7.13.3"/>
    </reaction>
</comment>
<evidence type="ECO:0000259" key="8">
    <source>
        <dbReference type="SMART" id="SM00065"/>
    </source>
</evidence>
<evidence type="ECO:0000256" key="3">
    <source>
        <dbReference type="ARBA" id="ARBA00022553"/>
    </source>
</evidence>
<dbReference type="InterPro" id="IPR003018">
    <property type="entry name" value="GAF"/>
</dbReference>
<dbReference type="Pfam" id="PF07568">
    <property type="entry name" value="HisKA_2"/>
    <property type="match status" value="1"/>
</dbReference>
<dbReference type="GO" id="GO:0004673">
    <property type="term" value="F:protein histidine kinase activity"/>
    <property type="evidence" value="ECO:0007669"/>
    <property type="project" value="UniProtKB-EC"/>
</dbReference>
<dbReference type="Pfam" id="PF02518">
    <property type="entry name" value="HATPase_c"/>
    <property type="match status" value="1"/>
</dbReference>
<keyword evidence="6 11" id="KW-0418">Kinase</keyword>
<dbReference type="SUPFAM" id="SSF55874">
    <property type="entry name" value="ATPase domain of HSP90 chaperone/DNA topoisomerase II/histidine kinase"/>
    <property type="match status" value="1"/>
</dbReference>
<evidence type="ECO:0000256" key="1">
    <source>
        <dbReference type="ARBA" id="ARBA00000085"/>
    </source>
</evidence>
<dbReference type="InterPro" id="IPR011495">
    <property type="entry name" value="Sig_transdc_His_kin_sub2_dim/P"/>
</dbReference>
<organism evidence="11">
    <name type="scientific">Alsobacter sp. KACC 23698</name>
    <dbReference type="NCBI Taxonomy" id="3149229"/>
    <lineage>
        <taxon>Bacteria</taxon>
        <taxon>Pseudomonadati</taxon>
        <taxon>Pseudomonadota</taxon>
        <taxon>Alphaproteobacteria</taxon>
        <taxon>Hyphomicrobiales</taxon>
        <taxon>Alsobacteraceae</taxon>
        <taxon>Alsobacter</taxon>
    </lineage>
</organism>